<keyword evidence="3" id="KW-1185">Reference proteome</keyword>
<evidence type="ECO:0000313" key="2">
    <source>
        <dbReference type="EMBL" id="GFO09510.1"/>
    </source>
</evidence>
<organism evidence="2 3">
    <name type="scientific">Plakobranchus ocellatus</name>
    <dbReference type="NCBI Taxonomy" id="259542"/>
    <lineage>
        <taxon>Eukaryota</taxon>
        <taxon>Metazoa</taxon>
        <taxon>Spiralia</taxon>
        <taxon>Lophotrochozoa</taxon>
        <taxon>Mollusca</taxon>
        <taxon>Gastropoda</taxon>
        <taxon>Heterobranchia</taxon>
        <taxon>Euthyneura</taxon>
        <taxon>Panpulmonata</taxon>
        <taxon>Sacoglossa</taxon>
        <taxon>Placobranchoidea</taxon>
        <taxon>Plakobranchidae</taxon>
        <taxon>Plakobranchus</taxon>
    </lineage>
</organism>
<proteinExistence type="predicted"/>
<accession>A0AAV4ARL6</accession>
<dbReference type="AlphaFoldDB" id="A0AAV4ARL6"/>
<comment type="caution">
    <text evidence="2">The sequence shown here is derived from an EMBL/GenBank/DDBJ whole genome shotgun (WGS) entry which is preliminary data.</text>
</comment>
<protein>
    <submittedName>
        <fullName evidence="2">Uncharacterized protein</fullName>
    </submittedName>
</protein>
<feature type="region of interest" description="Disordered" evidence="1">
    <location>
        <begin position="89"/>
        <end position="110"/>
    </location>
</feature>
<evidence type="ECO:0000313" key="3">
    <source>
        <dbReference type="Proteomes" id="UP000735302"/>
    </source>
</evidence>
<evidence type="ECO:0000256" key="1">
    <source>
        <dbReference type="SAM" id="MobiDB-lite"/>
    </source>
</evidence>
<sequence>MLGREVTTSLELVFPLPRVATEGPLLDPNVSLLEQDLQQAYALDREILKTTQKRMKKDYDLKAVGSTMKWEMHAYAAKVAAPYKAGVRGAGASGSLKEQELQPRKGHTPS</sequence>
<name>A0AAV4ARL6_9GAST</name>
<gene>
    <name evidence="2" type="ORF">PoB_003601500</name>
</gene>
<dbReference type="Proteomes" id="UP000735302">
    <property type="component" value="Unassembled WGS sequence"/>
</dbReference>
<reference evidence="2 3" key="1">
    <citation type="journal article" date="2021" name="Elife">
        <title>Chloroplast acquisition without the gene transfer in kleptoplastic sea slugs, Plakobranchus ocellatus.</title>
        <authorList>
            <person name="Maeda T."/>
            <person name="Takahashi S."/>
            <person name="Yoshida T."/>
            <person name="Shimamura S."/>
            <person name="Takaki Y."/>
            <person name="Nagai Y."/>
            <person name="Toyoda A."/>
            <person name="Suzuki Y."/>
            <person name="Arimoto A."/>
            <person name="Ishii H."/>
            <person name="Satoh N."/>
            <person name="Nishiyama T."/>
            <person name="Hasebe M."/>
            <person name="Maruyama T."/>
            <person name="Minagawa J."/>
            <person name="Obokata J."/>
            <person name="Shigenobu S."/>
        </authorList>
    </citation>
    <scope>NUCLEOTIDE SEQUENCE [LARGE SCALE GENOMIC DNA]</scope>
</reference>
<dbReference type="EMBL" id="BLXT01004106">
    <property type="protein sequence ID" value="GFO09510.1"/>
    <property type="molecule type" value="Genomic_DNA"/>
</dbReference>